<accession>A0A0J0XYK4</accession>
<dbReference type="GeneID" id="28987851"/>
<dbReference type="Proteomes" id="UP000053611">
    <property type="component" value="Unassembled WGS sequence"/>
</dbReference>
<proteinExistence type="predicted"/>
<gene>
    <name evidence="2" type="ORF">CC85DRAFT_54916</name>
</gene>
<evidence type="ECO:0000256" key="1">
    <source>
        <dbReference type="SAM" id="MobiDB-lite"/>
    </source>
</evidence>
<dbReference type="RefSeq" id="XP_018282607.1">
    <property type="nucleotide sequence ID" value="XM_018427248.1"/>
</dbReference>
<dbReference type="EMBL" id="KQ087178">
    <property type="protein sequence ID" value="KLT46116.1"/>
    <property type="molecule type" value="Genomic_DNA"/>
</dbReference>
<evidence type="ECO:0000313" key="2">
    <source>
        <dbReference type="EMBL" id="KLT46116.1"/>
    </source>
</evidence>
<organism evidence="2 3">
    <name type="scientific">Cutaneotrichosporon oleaginosum</name>
    <dbReference type="NCBI Taxonomy" id="879819"/>
    <lineage>
        <taxon>Eukaryota</taxon>
        <taxon>Fungi</taxon>
        <taxon>Dikarya</taxon>
        <taxon>Basidiomycota</taxon>
        <taxon>Agaricomycotina</taxon>
        <taxon>Tremellomycetes</taxon>
        <taxon>Trichosporonales</taxon>
        <taxon>Trichosporonaceae</taxon>
        <taxon>Cutaneotrichosporon</taxon>
    </lineage>
</organism>
<evidence type="ECO:0000313" key="3">
    <source>
        <dbReference type="Proteomes" id="UP000053611"/>
    </source>
</evidence>
<feature type="compositionally biased region" description="Basic residues" evidence="1">
    <location>
        <begin position="28"/>
        <end position="46"/>
    </location>
</feature>
<reference evidence="2 3" key="1">
    <citation type="submission" date="2015-03" db="EMBL/GenBank/DDBJ databases">
        <title>Genomics and transcriptomics of the oil-accumulating basidiomycete yeast T. oleaginosus allow insights into substrate utilization and the diverse evolutionary trajectories of mating systems in fungi.</title>
        <authorList>
            <consortium name="DOE Joint Genome Institute"/>
            <person name="Kourist R."/>
            <person name="Kracht O."/>
            <person name="Bracharz F."/>
            <person name="Lipzen A."/>
            <person name="Nolan M."/>
            <person name="Ohm R."/>
            <person name="Grigoriev I."/>
            <person name="Sun S."/>
            <person name="Heitman J."/>
            <person name="Bruck T."/>
            <person name="Nowrousian M."/>
        </authorList>
    </citation>
    <scope>NUCLEOTIDE SEQUENCE [LARGE SCALE GENOMIC DNA]</scope>
    <source>
        <strain evidence="2 3">IBC0246</strain>
    </source>
</reference>
<keyword evidence="3" id="KW-1185">Reference proteome</keyword>
<name>A0A0J0XYK4_9TREE</name>
<sequence>MSCYQPRHIRKVRSCGSLRPPADARPLQRSRSKGTPPHIRRRRSGRVARPLCAPISANINHEPARAHSSTSVSICAPSLIIRSRHHPAWPAGCSPMLLAHTRRMPYMTCSGPSTPQILLPLLIHKGRRMPHADSQLRHHITRIRGGRDVTRHDIPKMFSASLTRLSR</sequence>
<dbReference type="AlphaFoldDB" id="A0A0J0XYK4"/>
<feature type="region of interest" description="Disordered" evidence="1">
    <location>
        <begin position="14"/>
        <end position="47"/>
    </location>
</feature>
<protein>
    <submittedName>
        <fullName evidence="2">Uncharacterized protein</fullName>
    </submittedName>
</protein>